<dbReference type="Pfam" id="PF13338">
    <property type="entry name" value="AbiEi_4"/>
    <property type="match status" value="1"/>
</dbReference>
<dbReference type="OrthoDB" id="5243722at2"/>
<dbReference type="Proteomes" id="UP000013569">
    <property type="component" value="Unassembled WGS sequence"/>
</dbReference>
<accession>R7YF81</accession>
<dbReference type="AlphaFoldDB" id="R7YF81"/>
<feature type="domain" description="AbiEi antitoxin N-terminal" evidence="2">
    <location>
        <begin position="2"/>
        <end position="49"/>
    </location>
</feature>
<evidence type="ECO:0000259" key="1">
    <source>
        <dbReference type="Pfam" id="PF04480"/>
    </source>
</evidence>
<dbReference type="Pfam" id="PF04480">
    <property type="entry name" value="DUF559"/>
    <property type="match status" value="1"/>
</dbReference>
<dbReference type="InterPro" id="IPR007569">
    <property type="entry name" value="DUF559"/>
</dbReference>
<dbReference type="SUPFAM" id="SSF52980">
    <property type="entry name" value="Restriction endonuclease-like"/>
    <property type="match status" value="1"/>
</dbReference>
<evidence type="ECO:0000313" key="4">
    <source>
        <dbReference type="Proteomes" id="UP000013569"/>
    </source>
</evidence>
<comment type="caution">
    <text evidence="3">The sequence shown here is derived from an EMBL/GenBank/DDBJ whole genome shotgun (WGS) entry which is preliminary data.</text>
</comment>
<proteinExistence type="predicted"/>
<reference evidence="3 4" key="1">
    <citation type="journal article" date="2013" name="Genome Announc.">
        <title>Draft Genome Sequence of a Benzothiophene-Desulfurizing Bacterium, Gordona terrae Strain C-6.</title>
        <authorList>
            <person name="Wang W."/>
            <person name="Ma T."/>
            <person name="Ren Y."/>
            <person name="Li G."/>
        </authorList>
    </citation>
    <scope>NUCLEOTIDE SEQUENCE [LARGE SCALE GENOMIC DNA]</scope>
    <source>
        <strain evidence="3 4">C-6</strain>
    </source>
</reference>
<dbReference type="EMBL" id="AQPW01000001">
    <property type="protein sequence ID" value="EON34685.1"/>
    <property type="molecule type" value="Genomic_DNA"/>
</dbReference>
<dbReference type="PATRIC" id="fig|1316928.3.peg.100"/>
<organism evidence="3 4">
    <name type="scientific">Gordonia terrae C-6</name>
    <dbReference type="NCBI Taxonomy" id="1316928"/>
    <lineage>
        <taxon>Bacteria</taxon>
        <taxon>Bacillati</taxon>
        <taxon>Actinomycetota</taxon>
        <taxon>Actinomycetes</taxon>
        <taxon>Mycobacteriales</taxon>
        <taxon>Gordoniaceae</taxon>
        <taxon>Gordonia</taxon>
    </lineage>
</organism>
<dbReference type="RefSeq" id="WP_010840584.1">
    <property type="nucleotide sequence ID" value="NZ_AQPW01000001.1"/>
</dbReference>
<gene>
    <name evidence="3" type="ORF">GTC6_00480</name>
</gene>
<dbReference type="Gene3D" id="3.40.960.10">
    <property type="entry name" value="VSR Endonuclease"/>
    <property type="match status" value="1"/>
</dbReference>
<sequence length="306" mass="33607">MDITELTVRRDGIFSAREARECGADSSTIRRRVAAGEWTAVARGVYLVTGHARAACAQARIAVLSVHADAVLGGAAAAWWLGLHDTEPRKHVVYTGTRGKARRSSATAVVRYRHLHDEDIAVHRGLRTTAPAMTVLDASLELGISVIDSALLTKRVTVDALLVAHARYPRRHGAPRVASYLRLLGEGARSEAERMTVRLFTAGGLTGWVANMPAHGYVIDFAFPDVKVAIEIDGFAFHRDTRTFQRDRVKRNLLTAKGWTVLNFTWADLVDRPTEVAANVRAALDRAAGCTRMTLRPEYGHNVIRI</sequence>
<protein>
    <submittedName>
        <fullName evidence="3">Uncharacterized protein</fullName>
    </submittedName>
</protein>
<evidence type="ECO:0000313" key="3">
    <source>
        <dbReference type="EMBL" id="EON34685.1"/>
    </source>
</evidence>
<name>R7YF81_9ACTN</name>
<dbReference type="InterPro" id="IPR025159">
    <property type="entry name" value="AbiEi_N"/>
</dbReference>
<feature type="domain" description="DUF559" evidence="1">
    <location>
        <begin position="212"/>
        <end position="284"/>
    </location>
</feature>
<dbReference type="InterPro" id="IPR011335">
    <property type="entry name" value="Restrct_endonuc-II-like"/>
</dbReference>
<evidence type="ECO:0000259" key="2">
    <source>
        <dbReference type="Pfam" id="PF13338"/>
    </source>
</evidence>